<dbReference type="Proteomes" id="UP000036681">
    <property type="component" value="Unplaced"/>
</dbReference>
<accession>A0A0M3I093</accession>
<keyword evidence="1" id="KW-1185">Reference proteome</keyword>
<evidence type="ECO:0000313" key="1">
    <source>
        <dbReference type="Proteomes" id="UP000036681"/>
    </source>
</evidence>
<reference evidence="2" key="1">
    <citation type="submission" date="2017-02" db="UniProtKB">
        <authorList>
            <consortium name="WormBaseParasite"/>
        </authorList>
    </citation>
    <scope>IDENTIFICATION</scope>
</reference>
<dbReference type="AlphaFoldDB" id="A0A0M3I093"/>
<proteinExistence type="predicted"/>
<dbReference type="WBParaSite" id="ALUE_0000950901-mRNA-1">
    <property type="protein sequence ID" value="ALUE_0000950901-mRNA-1"/>
    <property type="gene ID" value="ALUE_0000950901"/>
</dbReference>
<evidence type="ECO:0000313" key="2">
    <source>
        <dbReference type="WBParaSite" id="ALUE_0000950901-mRNA-1"/>
    </source>
</evidence>
<sequence length="139" mass="15362">MGFPEGHVSQICLRDKIYNERLVVVDGRTVEKPVFGQSETQYHNGAIIKLCLLIMPCCALSCQLPLQHRFDLEAVAAAIILKNSDTDKKIEALPVVLSGVRSPRRYPSARQLRCFTALAAVLSLQFHESLDVDAACIVP</sequence>
<organism evidence="1 2">
    <name type="scientific">Ascaris lumbricoides</name>
    <name type="common">Giant roundworm</name>
    <dbReference type="NCBI Taxonomy" id="6252"/>
    <lineage>
        <taxon>Eukaryota</taxon>
        <taxon>Metazoa</taxon>
        <taxon>Ecdysozoa</taxon>
        <taxon>Nematoda</taxon>
        <taxon>Chromadorea</taxon>
        <taxon>Rhabditida</taxon>
        <taxon>Spirurina</taxon>
        <taxon>Ascaridomorpha</taxon>
        <taxon>Ascaridoidea</taxon>
        <taxon>Ascarididae</taxon>
        <taxon>Ascaris</taxon>
    </lineage>
</organism>
<name>A0A0M3I093_ASCLU</name>
<protein>
    <submittedName>
        <fullName evidence="2">DDE Tnp4 domain-containing protein</fullName>
    </submittedName>
</protein>